<dbReference type="AlphaFoldDB" id="A0A4Q2R578"/>
<dbReference type="GO" id="GO:0003700">
    <property type="term" value="F:DNA-binding transcription factor activity"/>
    <property type="evidence" value="ECO:0007669"/>
    <property type="project" value="InterPro"/>
</dbReference>
<feature type="domain" description="HTH araC/xylS-type" evidence="4">
    <location>
        <begin position="229"/>
        <end position="330"/>
    </location>
</feature>
<sequence>MQIFLADASAFMPFNPQTYFSHTIDTAQQIESFNAERRISVAFRPVSGLTPSLTFEGGQSSSLSLWQTTSRSGFLTVPNDDLEVFTVRFVTDGSMVRRDHREQHIGRPGHAMMVSFDAMRSEEASADFAAVSGTVTRTALAAAHTFLEKPKRQGHLPRFEPVVDATGLPLQNLMRTMKRVVGQLREGVQTSDLVFPLLEEIMVYRLLTAWPREDLDRVPSGPVGPQPIKRAKAYIDGHLAEKILLSDVASAAGVGVRRLQLVFKGELGKTPVQFILERRLDRVRADLKHANDDGASIGTIATRWGFTHMGDFGRRYRKRFGEVPSVTRRG</sequence>
<evidence type="ECO:0000313" key="5">
    <source>
        <dbReference type="EMBL" id="RYB01685.1"/>
    </source>
</evidence>
<dbReference type="SMART" id="SM00342">
    <property type="entry name" value="HTH_ARAC"/>
    <property type="match status" value="1"/>
</dbReference>
<dbReference type="InterPro" id="IPR009057">
    <property type="entry name" value="Homeodomain-like_sf"/>
</dbReference>
<evidence type="ECO:0000259" key="4">
    <source>
        <dbReference type="PROSITE" id="PS01124"/>
    </source>
</evidence>
<reference evidence="5 6" key="1">
    <citation type="submission" date="2018-09" db="EMBL/GenBank/DDBJ databases">
        <authorList>
            <person name="Grouzdev D.S."/>
            <person name="Krutkina M.S."/>
        </authorList>
    </citation>
    <scope>NUCLEOTIDE SEQUENCE [LARGE SCALE GENOMIC DNA]</scope>
    <source>
        <strain evidence="5 6">RmlP001</strain>
    </source>
</reference>
<evidence type="ECO:0000256" key="2">
    <source>
        <dbReference type="ARBA" id="ARBA00023125"/>
    </source>
</evidence>
<keyword evidence="2" id="KW-0238">DNA-binding</keyword>
<name>A0A4Q2R578_9HYPH</name>
<keyword evidence="1" id="KW-0805">Transcription regulation</keyword>
<dbReference type="Proteomes" id="UP000289411">
    <property type="component" value="Unassembled WGS sequence"/>
</dbReference>
<dbReference type="PROSITE" id="PS01124">
    <property type="entry name" value="HTH_ARAC_FAMILY_2"/>
    <property type="match status" value="1"/>
</dbReference>
<dbReference type="InterPro" id="IPR050204">
    <property type="entry name" value="AraC_XylS_family_regulators"/>
</dbReference>
<evidence type="ECO:0000256" key="1">
    <source>
        <dbReference type="ARBA" id="ARBA00023015"/>
    </source>
</evidence>
<protein>
    <submittedName>
        <fullName evidence="5">AraC family transcriptional regulator</fullName>
    </submittedName>
</protein>
<dbReference type="OrthoDB" id="7285481at2"/>
<accession>A0A4Q2R578</accession>
<evidence type="ECO:0000256" key="3">
    <source>
        <dbReference type="ARBA" id="ARBA00023163"/>
    </source>
</evidence>
<dbReference type="EMBL" id="QYBC01000031">
    <property type="protein sequence ID" value="RYB01685.1"/>
    <property type="molecule type" value="Genomic_DNA"/>
</dbReference>
<dbReference type="GO" id="GO:0043565">
    <property type="term" value="F:sequence-specific DNA binding"/>
    <property type="evidence" value="ECO:0007669"/>
    <property type="project" value="InterPro"/>
</dbReference>
<dbReference type="Pfam" id="PF12833">
    <property type="entry name" value="HTH_18"/>
    <property type="match status" value="1"/>
</dbReference>
<keyword evidence="3" id="KW-0804">Transcription</keyword>
<dbReference type="Gene3D" id="1.10.10.60">
    <property type="entry name" value="Homeodomain-like"/>
    <property type="match status" value="1"/>
</dbReference>
<comment type="caution">
    <text evidence="5">The sequence shown here is derived from an EMBL/GenBank/DDBJ whole genome shotgun (WGS) entry which is preliminary data.</text>
</comment>
<gene>
    <name evidence="5" type="ORF">D3272_24825</name>
</gene>
<evidence type="ECO:0000313" key="6">
    <source>
        <dbReference type="Proteomes" id="UP000289411"/>
    </source>
</evidence>
<reference evidence="5 6" key="2">
    <citation type="submission" date="2019-02" db="EMBL/GenBank/DDBJ databases">
        <title>'Lichenibacterium ramalinii' gen. nov. sp. nov., 'Lichenibacterium minor' gen. nov. sp. nov.</title>
        <authorList>
            <person name="Pankratov T."/>
        </authorList>
    </citation>
    <scope>NUCLEOTIDE SEQUENCE [LARGE SCALE GENOMIC DNA]</scope>
    <source>
        <strain evidence="5 6">RmlP001</strain>
    </source>
</reference>
<dbReference type="PANTHER" id="PTHR46796:SF12">
    <property type="entry name" value="HTH-TYPE DNA-BINDING TRANSCRIPTIONAL ACTIVATOR EUTR"/>
    <property type="match status" value="1"/>
</dbReference>
<dbReference type="PANTHER" id="PTHR46796">
    <property type="entry name" value="HTH-TYPE TRANSCRIPTIONAL ACTIVATOR RHAS-RELATED"/>
    <property type="match status" value="1"/>
</dbReference>
<dbReference type="InterPro" id="IPR018060">
    <property type="entry name" value="HTH_AraC"/>
</dbReference>
<dbReference type="SUPFAM" id="SSF46689">
    <property type="entry name" value="Homeodomain-like"/>
    <property type="match status" value="2"/>
</dbReference>
<organism evidence="5 6">
    <name type="scientific">Lichenibacterium ramalinae</name>
    <dbReference type="NCBI Taxonomy" id="2316527"/>
    <lineage>
        <taxon>Bacteria</taxon>
        <taxon>Pseudomonadati</taxon>
        <taxon>Pseudomonadota</taxon>
        <taxon>Alphaproteobacteria</taxon>
        <taxon>Hyphomicrobiales</taxon>
        <taxon>Lichenihabitantaceae</taxon>
        <taxon>Lichenibacterium</taxon>
    </lineage>
</organism>
<dbReference type="RefSeq" id="WP_129221926.1">
    <property type="nucleotide sequence ID" value="NZ_QYBC01000031.1"/>
</dbReference>
<proteinExistence type="predicted"/>
<keyword evidence="6" id="KW-1185">Reference proteome</keyword>